<dbReference type="AlphaFoldDB" id="A0AAN0RES8"/>
<organism evidence="1 2">
    <name type="scientific">Granulibacter bethesdensis</name>
    <dbReference type="NCBI Taxonomy" id="364410"/>
    <lineage>
        <taxon>Bacteria</taxon>
        <taxon>Pseudomonadati</taxon>
        <taxon>Pseudomonadota</taxon>
        <taxon>Alphaproteobacteria</taxon>
        <taxon>Acetobacterales</taxon>
        <taxon>Acetobacteraceae</taxon>
        <taxon>Granulibacter</taxon>
    </lineage>
</organism>
<name>A0AAN0RES8_9PROT</name>
<dbReference type="EMBL" id="CP003181">
    <property type="protein sequence ID" value="AHJ63445.1"/>
    <property type="molecule type" value="Genomic_DNA"/>
</dbReference>
<evidence type="ECO:0000313" key="2">
    <source>
        <dbReference type="Proteomes" id="UP000019438"/>
    </source>
</evidence>
<dbReference type="KEGG" id="gbc:GbCGDNIH3_1562"/>
<evidence type="ECO:0008006" key="3">
    <source>
        <dbReference type="Google" id="ProtNLM"/>
    </source>
</evidence>
<gene>
    <name evidence="1" type="ORF">GbCGDNIH3_1562</name>
</gene>
<sequence length="300" mass="33462">MNLSERKIRIRFFGEENNLYDVNDLRVIINIKRSITNSGNSMNLTIFNLNKRNVDFIINSVKMEIYAGYGSHLFLAFVGVPNLIKTAHKDADYTITITAFDGNDILSASRSSYTGYENVTVREIIETAAHDAGLGLKIVDGLGRRSWKHGYSFYGSSKNMLEDACKAEGLEYSVQNNIVQVNKKGQPFPKPEILLSMETGLIRYVEVASKGPKASVFTKGINPTDNPYVKQIVSSDEPVEGLTVYSLMRPDLIPGDPVVIKHPGIIKKRYHVSTIEHDGNNMPVDNKELGTWTSTITLVE</sequence>
<protein>
    <recommendedName>
        <fullName evidence="3">Phage-related protein</fullName>
    </recommendedName>
</protein>
<accession>A0AAN0RES8</accession>
<reference evidence="2" key="1">
    <citation type="submission" date="2012-06" db="EMBL/GenBank/DDBJ databases">
        <title>Genome analysis of multiple Granulibacter bethesdensis isolates demonstrates substantial genome diversity.</title>
        <authorList>
            <person name="Greenberg D.E."/>
            <person name="Porcella S.F."/>
            <person name="Zarember K."/>
            <person name="Zelazny A.M."/>
            <person name="Bruno D."/>
            <person name="Martens C."/>
            <person name="Barbian K.D."/>
            <person name="Jaske E."/>
            <person name="Holland S.M."/>
        </authorList>
    </citation>
    <scope>NUCLEOTIDE SEQUENCE [LARGE SCALE GENOMIC DNA]</scope>
    <source>
        <strain evidence="2">CGDNIH3</strain>
    </source>
</reference>
<dbReference type="SUPFAM" id="SSF69279">
    <property type="entry name" value="Phage tail proteins"/>
    <property type="match status" value="1"/>
</dbReference>
<dbReference type="Proteomes" id="UP000019438">
    <property type="component" value="Chromosome"/>
</dbReference>
<dbReference type="RefSeq" id="WP_125918920.1">
    <property type="nucleotide sequence ID" value="NZ_CP003181.2"/>
</dbReference>
<evidence type="ECO:0000313" key="1">
    <source>
        <dbReference type="EMBL" id="AHJ63445.1"/>
    </source>
</evidence>
<proteinExistence type="predicted"/>